<dbReference type="EMBL" id="JAAMPC010000007">
    <property type="protein sequence ID" value="KAG2305277.1"/>
    <property type="molecule type" value="Genomic_DNA"/>
</dbReference>
<keyword evidence="2" id="KW-1185">Reference proteome</keyword>
<organism evidence="1 2">
    <name type="scientific">Brassica carinata</name>
    <name type="common">Ethiopian mustard</name>
    <name type="synonym">Abyssinian cabbage</name>
    <dbReference type="NCBI Taxonomy" id="52824"/>
    <lineage>
        <taxon>Eukaryota</taxon>
        <taxon>Viridiplantae</taxon>
        <taxon>Streptophyta</taxon>
        <taxon>Embryophyta</taxon>
        <taxon>Tracheophyta</taxon>
        <taxon>Spermatophyta</taxon>
        <taxon>Magnoliopsida</taxon>
        <taxon>eudicotyledons</taxon>
        <taxon>Gunneridae</taxon>
        <taxon>Pentapetalae</taxon>
        <taxon>rosids</taxon>
        <taxon>malvids</taxon>
        <taxon>Brassicales</taxon>
        <taxon>Brassicaceae</taxon>
        <taxon>Brassiceae</taxon>
        <taxon>Brassica</taxon>
    </lineage>
</organism>
<evidence type="ECO:0000313" key="2">
    <source>
        <dbReference type="Proteomes" id="UP000886595"/>
    </source>
</evidence>
<gene>
    <name evidence="1" type="ORF">Bca52824_033928</name>
</gene>
<dbReference type="Proteomes" id="UP000886595">
    <property type="component" value="Unassembled WGS sequence"/>
</dbReference>
<name>A0A8X7SFX0_BRACI</name>
<protein>
    <submittedName>
        <fullName evidence="1">Uncharacterized protein</fullName>
    </submittedName>
</protein>
<dbReference type="AlphaFoldDB" id="A0A8X7SFX0"/>
<accession>A0A8X7SFX0</accession>
<sequence>MKPAPSTTYAKYEVDESLGDIWKALRKAVDRFSSKLTKTCEPIFHNLGDLSIFTKEMKRSIRLIIEAHADMNPAAPCNPFGGLTRLKAAERKLADIHFLVDKELEELALRMDPTQQEAEKFQRQLDYQAASIASIDEYNLT</sequence>
<evidence type="ECO:0000313" key="1">
    <source>
        <dbReference type="EMBL" id="KAG2305277.1"/>
    </source>
</evidence>
<comment type="caution">
    <text evidence="1">The sequence shown here is derived from an EMBL/GenBank/DDBJ whole genome shotgun (WGS) entry which is preliminary data.</text>
</comment>
<reference evidence="1 2" key="1">
    <citation type="submission" date="2020-02" db="EMBL/GenBank/DDBJ databases">
        <authorList>
            <person name="Ma Q."/>
            <person name="Huang Y."/>
            <person name="Song X."/>
            <person name="Pei D."/>
        </authorList>
    </citation>
    <scope>NUCLEOTIDE SEQUENCE [LARGE SCALE GENOMIC DNA]</scope>
    <source>
        <strain evidence="1">Sxm20200214</strain>
        <tissue evidence="1">Leaf</tissue>
    </source>
</reference>
<proteinExistence type="predicted"/>